<evidence type="ECO:0000256" key="6">
    <source>
        <dbReference type="ARBA" id="ARBA00023288"/>
    </source>
</evidence>
<dbReference type="InterPro" id="IPR003760">
    <property type="entry name" value="PnrA-like"/>
</dbReference>
<dbReference type="SUPFAM" id="SSF53822">
    <property type="entry name" value="Periplasmic binding protein-like I"/>
    <property type="match status" value="1"/>
</dbReference>
<reference evidence="9 10" key="1">
    <citation type="submission" date="2023-07" db="EMBL/GenBank/DDBJ databases">
        <title>Genomic Encyclopedia of Type Strains, Phase IV (KMG-IV): sequencing the most valuable type-strain genomes for metagenomic binning, comparative biology and taxonomic classification.</title>
        <authorList>
            <person name="Goeker M."/>
        </authorList>
    </citation>
    <scope>NUCLEOTIDE SEQUENCE [LARGE SCALE GENOMIC DNA]</scope>
    <source>
        <strain evidence="9 10">DSM 19619</strain>
    </source>
</reference>
<protein>
    <submittedName>
        <fullName evidence="9">Basic membrane protein A</fullName>
    </submittedName>
</protein>
<dbReference type="CDD" id="cd06304">
    <property type="entry name" value="PBP1_BmpA_Med_PnrA-like"/>
    <property type="match status" value="1"/>
</dbReference>
<dbReference type="Pfam" id="PF02608">
    <property type="entry name" value="Bmp"/>
    <property type="match status" value="1"/>
</dbReference>
<keyword evidence="6" id="KW-0449">Lipoprotein</keyword>
<evidence type="ECO:0000256" key="5">
    <source>
        <dbReference type="ARBA" id="ARBA00023136"/>
    </source>
</evidence>
<organism evidence="9 10">
    <name type="scientific">Labrys wisconsinensis</name>
    <dbReference type="NCBI Taxonomy" id="425677"/>
    <lineage>
        <taxon>Bacteria</taxon>
        <taxon>Pseudomonadati</taxon>
        <taxon>Pseudomonadota</taxon>
        <taxon>Alphaproteobacteria</taxon>
        <taxon>Hyphomicrobiales</taxon>
        <taxon>Xanthobacteraceae</taxon>
        <taxon>Labrys</taxon>
    </lineage>
</organism>
<dbReference type="RefSeq" id="WP_307268902.1">
    <property type="nucleotide sequence ID" value="NZ_JAUSVX010000001.1"/>
</dbReference>
<evidence type="ECO:0000259" key="8">
    <source>
        <dbReference type="Pfam" id="PF02608"/>
    </source>
</evidence>
<keyword evidence="10" id="KW-1185">Reference proteome</keyword>
<evidence type="ECO:0000313" key="10">
    <source>
        <dbReference type="Proteomes" id="UP001242480"/>
    </source>
</evidence>
<proteinExistence type="inferred from homology"/>
<dbReference type="PANTHER" id="PTHR34296">
    <property type="entry name" value="TRANSCRIPTIONAL ACTIVATOR PROTEIN MED"/>
    <property type="match status" value="1"/>
</dbReference>
<gene>
    <name evidence="9" type="ORF">QO011_001176</name>
</gene>
<keyword evidence="5" id="KW-0472">Membrane</keyword>
<dbReference type="Gene3D" id="3.40.50.2300">
    <property type="match status" value="2"/>
</dbReference>
<feature type="chain" id="PRO_5047100146" evidence="7">
    <location>
        <begin position="29"/>
        <end position="333"/>
    </location>
</feature>
<name>A0ABU0J3R5_9HYPH</name>
<evidence type="ECO:0000256" key="3">
    <source>
        <dbReference type="ARBA" id="ARBA00022475"/>
    </source>
</evidence>
<evidence type="ECO:0000313" key="9">
    <source>
        <dbReference type="EMBL" id="MDQ0468181.1"/>
    </source>
</evidence>
<comment type="subcellular location">
    <subcellularLocation>
        <location evidence="1">Cell membrane</location>
        <topology evidence="1">Lipid-anchor</topology>
    </subcellularLocation>
</comment>
<keyword evidence="3" id="KW-1003">Cell membrane</keyword>
<comment type="caution">
    <text evidence="9">The sequence shown here is derived from an EMBL/GenBank/DDBJ whole genome shotgun (WGS) entry which is preliminary data.</text>
</comment>
<evidence type="ECO:0000256" key="1">
    <source>
        <dbReference type="ARBA" id="ARBA00004193"/>
    </source>
</evidence>
<dbReference type="PROSITE" id="PS51318">
    <property type="entry name" value="TAT"/>
    <property type="match status" value="1"/>
</dbReference>
<dbReference type="InterPro" id="IPR050957">
    <property type="entry name" value="BMP_lipoprotein"/>
</dbReference>
<keyword evidence="4 7" id="KW-0732">Signal</keyword>
<comment type="similarity">
    <text evidence="2">Belongs to the BMP lipoprotein family.</text>
</comment>
<dbReference type="InterPro" id="IPR006311">
    <property type="entry name" value="TAT_signal"/>
</dbReference>
<dbReference type="EMBL" id="JAUSVX010000001">
    <property type="protein sequence ID" value="MDQ0468181.1"/>
    <property type="molecule type" value="Genomic_DNA"/>
</dbReference>
<evidence type="ECO:0000256" key="7">
    <source>
        <dbReference type="SAM" id="SignalP"/>
    </source>
</evidence>
<evidence type="ECO:0000256" key="2">
    <source>
        <dbReference type="ARBA" id="ARBA00008610"/>
    </source>
</evidence>
<dbReference type="PANTHER" id="PTHR34296:SF2">
    <property type="entry name" value="ABC TRANSPORTER GUANOSINE-BINDING PROTEIN NUPN"/>
    <property type="match status" value="1"/>
</dbReference>
<accession>A0ABU0J3R5</accession>
<sequence length="333" mass="33671">MSMSRRNLLQAALAAAAFGGLGARTAFAAVAKVALVLPGSIADGGWNQGAYEGLKALEAKGFKTAFTENVAQAAIPQVVRGYADDGYDLIVGHGFQFGSLFAEIAPDYPSQKFFATTTAPGGTKVPDNALYLDSRFAQVAYAAGALAALMSVKKGVGVVGGGDNPTQQAMVKAFKAGAVATVPGLQAAGIITGDYNDAAKGREAADTLIGNGADVIWHIADLTGIGAIQGAAAKTGVKIIGSNADQMALAPEAIGTSFAANNAGIVEAVAGMVADGSFKGGGAWAPPVDFLWLTVAGSGAYNAKVIDEKTWAAFQAIWKDLKDGKIDVAAALK</sequence>
<dbReference type="InterPro" id="IPR028082">
    <property type="entry name" value="Peripla_BP_I"/>
</dbReference>
<evidence type="ECO:0000256" key="4">
    <source>
        <dbReference type="ARBA" id="ARBA00022729"/>
    </source>
</evidence>
<dbReference type="Proteomes" id="UP001242480">
    <property type="component" value="Unassembled WGS sequence"/>
</dbReference>
<feature type="signal peptide" evidence="7">
    <location>
        <begin position="1"/>
        <end position="28"/>
    </location>
</feature>
<feature type="domain" description="ABC transporter substrate-binding protein PnrA-like" evidence="8">
    <location>
        <begin position="32"/>
        <end position="284"/>
    </location>
</feature>